<dbReference type="SUPFAM" id="SSF48613">
    <property type="entry name" value="Heme oxygenase-like"/>
    <property type="match status" value="1"/>
</dbReference>
<proteinExistence type="predicted"/>
<dbReference type="RefSeq" id="WP_107561832.1">
    <property type="nucleotide sequence ID" value="NZ_NVQC01000017.1"/>
</dbReference>
<dbReference type="EMBL" id="NVQC01000017">
    <property type="protein sequence ID" value="PTL36084.1"/>
    <property type="molecule type" value="Genomic_DNA"/>
</dbReference>
<reference evidence="2 3" key="1">
    <citation type="submission" date="2017-09" db="EMBL/GenBank/DDBJ databases">
        <title>Bloom of a denitrifying methanotroph, Candidatus Methylomirabilis limnetica, in a deep stratified lake.</title>
        <authorList>
            <person name="Graf J.S."/>
            <person name="Marchant H.K."/>
            <person name="Tienken D."/>
            <person name="Hach P.F."/>
            <person name="Brand A."/>
            <person name="Schubert C.J."/>
            <person name="Kuypers M.M."/>
            <person name="Milucka J."/>
        </authorList>
    </citation>
    <scope>NUCLEOTIDE SEQUENCE [LARGE SCALE GENOMIC DNA]</scope>
    <source>
        <strain evidence="2 3">Zug</strain>
    </source>
</reference>
<organism evidence="2 3">
    <name type="scientific">Candidatus Methylomirabilis limnetica</name>
    <dbReference type="NCBI Taxonomy" id="2033718"/>
    <lineage>
        <taxon>Bacteria</taxon>
        <taxon>Candidatus Methylomirabilota</taxon>
        <taxon>Candidatus Methylomirabilia</taxon>
        <taxon>Candidatus Methylomirabilales</taxon>
        <taxon>Candidatus Methylomirabilaceae</taxon>
        <taxon>Candidatus Methylomirabilis</taxon>
    </lineage>
</organism>
<reference evidence="3" key="2">
    <citation type="journal article" date="2018" name="Environ. Microbiol.">
        <title>Bloom of a denitrifying methanotroph, 'Candidatus Methylomirabilis limnetica', in a deep stratified lake.</title>
        <authorList>
            <person name="Graf J.S."/>
            <person name="Mayr M.J."/>
            <person name="Marchant H.K."/>
            <person name="Tienken D."/>
            <person name="Hach P.F."/>
            <person name="Brand A."/>
            <person name="Schubert C.J."/>
            <person name="Kuypers M.M."/>
            <person name="Milucka J."/>
        </authorList>
    </citation>
    <scope>NUCLEOTIDE SEQUENCE [LARGE SCALE GENOMIC DNA]</scope>
    <source>
        <strain evidence="3">Zug</strain>
    </source>
</reference>
<gene>
    <name evidence="2" type="ORF">CLG94_05305</name>
</gene>
<evidence type="ECO:0000313" key="3">
    <source>
        <dbReference type="Proteomes" id="UP000241436"/>
    </source>
</evidence>
<dbReference type="GO" id="GO:0016491">
    <property type="term" value="F:oxidoreductase activity"/>
    <property type="evidence" value="ECO:0007669"/>
    <property type="project" value="UniProtKB-KW"/>
</dbReference>
<name>A0A2T4TY92_9BACT</name>
<dbReference type="AlphaFoldDB" id="A0A2T4TY92"/>
<comment type="caution">
    <text evidence="2">The sequence shown here is derived from an EMBL/GenBank/DDBJ whole genome shotgun (WGS) entry which is preliminary data.</text>
</comment>
<evidence type="ECO:0000313" key="2">
    <source>
        <dbReference type="EMBL" id="PTL36084.1"/>
    </source>
</evidence>
<dbReference type="PANTHER" id="PTHR40279">
    <property type="entry name" value="PQQC-LIKE PROTEIN"/>
    <property type="match status" value="1"/>
</dbReference>
<dbReference type="Proteomes" id="UP000241436">
    <property type="component" value="Unassembled WGS sequence"/>
</dbReference>
<evidence type="ECO:0008006" key="4">
    <source>
        <dbReference type="Google" id="ProtNLM"/>
    </source>
</evidence>
<protein>
    <recommendedName>
        <fullName evidence="4">Thiaminase-2/PQQC domain-containing protein</fullName>
    </recommendedName>
</protein>
<dbReference type="PANTHER" id="PTHR40279:SF3">
    <property type="entry name" value="4-AMINOBENZOATE SYNTHASE"/>
    <property type="match status" value="1"/>
</dbReference>
<dbReference type="OrthoDB" id="526368at2"/>
<keyword evidence="3" id="KW-1185">Reference proteome</keyword>
<dbReference type="Gene3D" id="1.20.910.10">
    <property type="entry name" value="Heme oxygenase-like"/>
    <property type="match status" value="1"/>
</dbReference>
<dbReference type="InterPro" id="IPR016084">
    <property type="entry name" value="Haem_Oase-like_multi-hlx"/>
</dbReference>
<dbReference type="InterPro" id="IPR039068">
    <property type="entry name" value="PqqC-like"/>
</dbReference>
<sequence>MQSNARQKRFDAFWKKVERKVHRHQAIRNNRFCAWFNRGEANTAQVIHFLEQFGVFSKHFVPIQAKRVARATNIESERLARHILVNESGVRLGPDKTPENQTFRTEWAHIEWLRQTCAPLPLDPERLGNWRTATPPTRRFLIELEKAYGSLDWLVAGGASYGIETWAAWGIGKGEEAESKNFWKQLIIGLKGYNETQRLLHGLEPIPLGFFEHHFELETGHGENVYGELLKSFSRPRFDEDKFIEGGRRALDALYIFWEGLNSARKALA</sequence>
<keyword evidence="1" id="KW-0560">Oxidoreductase</keyword>
<accession>A0A2T4TY92</accession>
<evidence type="ECO:0000256" key="1">
    <source>
        <dbReference type="ARBA" id="ARBA00023002"/>
    </source>
</evidence>